<proteinExistence type="predicted"/>
<evidence type="ECO:0000313" key="2">
    <source>
        <dbReference type="Proteomes" id="UP000242351"/>
    </source>
</evidence>
<dbReference type="Proteomes" id="UP000242351">
    <property type="component" value="Unassembled WGS sequence"/>
</dbReference>
<dbReference type="AlphaFoldDB" id="A0A2H9UP73"/>
<accession>A0A2H9UP73</accession>
<comment type="caution">
    <text evidence="1">The sequence shown here is derived from an EMBL/GenBank/DDBJ whole genome shotgun (WGS) entry which is preliminary data.</text>
</comment>
<protein>
    <recommendedName>
        <fullName evidence="3">Type IV secretion protein Rhs</fullName>
    </recommendedName>
</protein>
<reference evidence="1 2" key="2">
    <citation type="submission" date="2017-12" db="EMBL/GenBank/DDBJ databases">
        <title>Revising the taxonomy of the Acinetobacter lwoffii group: the description of Acinetobacter pseudolwoffii sp. nov. and emended description of Acinetobacter lwoffii.</title>
        <authorList>
            <person name="Nemec A."/>
        </authorList>
    </citation>
    <scope>NUCLEOTIDE SEQUENCE [LARGE SCALE GENOMIC DNA]</scope>
    <source>
        <strain evidence="1 2">ANC 5347</strain>
    </source>
</reference>
<evidence type="ECO:0000313" key="1">
    <source>
        <dbReference type="EMBL" id="PJI33509.1"/>
    </source>
</evidence>
<evidence type="ECO:0008006" key="3">
    <source>
        <dbReference type="Google" id="ProtNLM"/>
    </source>
</evidence>
<dbReference type="RefSeq" id="WP_100357255.1">
    <property type="nucleotide sequence ID" value="NZ_DAVZIZ010000151.1"/>
</dbReference>
<reference evidence="1 2" key="1">
    <citation type="submission" date="2017-11" db="EMBL/GenBank/DDBJ databases">
        <authorList>
            <person name="Han C.G."/>
        </authorList>
    </citation>
    <scope>NUCLEOTIDE SEQUENCE [LARGE SCALE GENOMIC DNA]</scope>
    <source>
        <strain evidence="1 2">ANC 5347</strain>
    </source>
</reference>
<gene>
    <name evidence="1" type="ORF">CU320_03680</name>
</gene>
<sequence length="167" mass="19821">MLLYALPFILRFIRFEQFKCRSLTPGEIRLCQQVFGNLIDYSAVRIMNHPYLPWQSRHVIMAPSGYIHARNLNYREDYSCESLAYQALFIHEMTHIYQYQQQINVVLKGAFLQSAYFLSLGKYNPYKYQFNPNKSFSQYNIEQQGDIARDIFLKKIPNIILDSQTIN</sequence>
<dbReference type="EMBL" id="PGOZ01000002">
    <property type="protein sequence ID" value="PJI33509.1"/>
    <property type="molecule type" value="Genomic_DNA"/>
</dbReference>
<organism evidence="1 2">
    <name type="scientific">Acinetobacter pseudolwoffii</name>
    <dbReference type="NCBI Taxonomy" id="2053287"/>
    <lineage>
        <taxon>Bacteria</taxon>
        <taxon>Pseudomonadati</taxon>
        <taxon>Pseudomonadota</taxon>
        <taxon>Gammaproteobacteria</taxon>
        <taxon>Moraxellales</taxon>
        <taxon>Moraxellaceae</taxon>
        <taxon>Acinetobacter</taxon>
    </lineage>
</organism>
<name>A0A2H9UP73_9GAMM</name>